<keyword evidence="4" id="KW-0046">Antibiotic resistance</keyword>
<gene>
    <name evidence="5" type="ORF">HNR61_000291</name>
</gene>
<dbReference type="InterPro" id="IPR003679">
    <property type="entry name" value="Amioglycoside_AcTrfase"/>
</dbReference>
<comment type="catalytic activity">
    <reaction evidence="4">
        <text>a 2-deoxystreptamine antibiotic + acetyl-CoA = an N(3)-acetyl-2-deoxystreptamine antibiotic + CoA + H(+)</text>
        <dbReference type="Rhea" id="RHEA:12665"/>
        <dbReference type="ChEBI" id="CHEBI:15378"/>
        <dbReference type="ChEBI" id="CHEBI:57287"/>
        <dbReference type="ChEBI" id="CHEBI:57288"/>
        <dbReference type="ChEBI" id="CHEBI:57921"/>
        <dbReference type="ChEBI" id="CHEBI:77452"/>
        <dbReference type="EC" id="2.3.1.81"/>
    </reaction>
</comment>
<keyword evidence="3 4" id="KW-0012">Acyltransferase</keyword>
<organism evidence="5 6">
    <name type="scientific">Actinomadura namibiensis</name>
    <dbReference type="NCBI Taxonomy" id="182080"/>
    <lineage>
        <taxon>Bacteria</taxon>
        <taxon>Bacillati</taxon>
        <taxon>Actinomycetota</taxon>
        <taxon>Actinomycetes</taxon>
        <taxon>Streptosporangiales</taxon>
        <taxon>Thermomonosporaceae</taxon>
        <taxon>Actinomadura</taxon>
    </lineage>
</organism>
<accession>A0A7W3LIB4</accession>
<dbReference type="Pfam" id="PF02522">
    <property type="entry name" value="Antibiotic_NAT"/>
    <property type="match status" value="1"/>
</dbReference>
<dbReference type="EC" id="2.3.1.-" evidence="4"/>
<dbReference type="EMBL" id="JACJIA010000001">
    <property type="protein sequence ID" value="MBA8948693.1"/>
    <property type="molecule type" value="Genomic_DNA"/>
</dbReference>
<keyword evidence="2 4" id="KW-0808">Transferase</keyword>
<dbReference type="GO" id="GO:0046677">
    <property type="term" value="P:response to antibiotic"/>
    <property type="evidence" value="ECO:0007669"/>
    <property type="project" value="UniProtKB-KW"/>
</dbReference>
<evidence type="ECO:0000256" key="1">
    <source>
        <dbReference type="ARBA" id="ARBA00006383"/>
    </source>
</evidence>
<evidence type="ECO:0000256" key="2">
    <source>
        <dbReference type="ARBA" id="ARBA00022679"/>
    </source>
</evidence>
<dbReference type="SUPFAM" id="SSF110710">
    <property type="entry name" value="TTHA0583/YokD-like"/>
    <property type="match status" value="1"/>
</dbReference>
<protein>
    <recommendedName>
        <fullName evidence="4">Aminoglycoside N(3)-acetyltransferase</fullName>
        <ecNumber evidence="4">2.3.1.-</ecNumber>
    </recommendedName>
</protein>
<evidence type="ECO:0000256" key="3">
    <source>
        <dbReference type="ARBA" id="ARBA00023315"/>
    </source>
</evidence>
<dbReference type="PANTHER" id="PTHR11104:SF0">
    <property type="entry name" value="SPBETA PROPHAGE-DERIVED AMINOGLYCOSIDE N(3')-ACETYLTRANSFERASE-LIKE PROTEIN YOKD"/>
    <property type="match status" value="1"/>
</dbReference>
<evidence type="ECO:0000313" key="6">
    <source>
        <dbReference type="Proteomes" id="UP000572680"/>
    </source>
</evidence>
<comment type="caution">
    <text evidence="5">The sequence shown here is derived from an EMBL/GenBank/DDBJ whole genome shotgun (WGS) entry which is preliminary data.</text>
</comment>
<comment type="similarity">
    <text evidence="1 4">Belongs to the antibiotic N-acetyltransferase family.</text>
</comment>
<keyword evidence="6" id="KW-1185">Reference proteome</keyword>
<dbReference type="Proteomes" id="UP000572680">
    <property type="component" value="Unassembled WGS sequence"/>
</dbReference>
<dbReference type="PANTHER" id="PTHR11104">
    <property type="entry name" value="AMINOGLYCOSIDE N3-ACETYLTRANSFERASE"/>
    <property type="match status" value="1"/>
</dbReference>
<dbReference type="AlphaFoldDB" id="A0A7W3LIB4"/>
<reference evidence="5 6" key="1">
    <citation type="submission" date="2020-08" db="EMBL/GenBank/DDBJ databases">
        <title>Genomic Encyclopedia of Type Strains, Phase IV (KMG-IV): sequencing the most valuable type-strain genomes for metagenomic binning, comparative biology and taxonomic classification.</title>
        <authorList>
            <person name="Goeker M."/>
        </authorList>
    </citation>
    <scope>NUCLEOTIDE SEQUENCE [LARGE SCALE GENOMIC DNA]</scope>
    <source>
        <strain evidence="5 6">DSM 44197</strain>
    </source>
</reference>
<name>A0A7W3LIB4_ACTNM</name>
<sequence>MVYTATPDNSDTSRVHLRRVRGMSEGERERHLRSMPAFDPARTPSSGMGALAEHVRTSPGARRSEHPQSSFAALGPRALHYVDGHAPDCHLGESSPLAKLYKAEAHILLLGVGYDSCTALHLAEYRYTPDPPMRRYRCVVERDGGPAWWSYEDVVLDDGDFPEVGAGLDRLPWVRRGRVGHADTRLIPVDRAVDFAVAWFAARRTR</sequence>
<dbReference type="GO" id="GO:0046353">
    <property type="term" value="F:aminoglycoside 3-N-acetyltransferase activity"/>
    <property type="evidence" value="ECO:0007669"/>
    <property type="project" value="UniProtKB-EC"/>
</dbReference>
<evidence type="ECO:0000313" key="5">
    <source>
        <dbReference type="EMBL" id="MBA8948693.1"/>
    </source>
</evidence>
<dbReference type="InterPro" id="IPR028345">
    <property type="entry name" value="Antibiotic_NAT-like"/>
</dbReference>
<proteinExistence type="inferred from homology"/>
<evidence type="ECO:0000256" key="4">
    <source>
        <dbReference type="RuleBase" id="RU365031"/>
    </source>
</evidence>